<evidence type="ECO:0000256" key="1">
    <source>
        <dbReference type="SAM" id="Phobius"/>
    </source>
</evidence>
<keyword evidence="3" id="KW-1185">Reference proteome</keyword>
<sequence length="251" mass="27241">MQSGLVLYFFFCGIFPSFFLATLLVIIPGLSDSLACIGESIWLGTGCGPKRRETCLLSSLRVLIGEFSCGGECRTPGGREPEGRLVSSRGGSMISSRRLEPVEVPCCANLDFPLEGNDNLCLAGGLSADVWPPISFPSSLSDRDRSLSLSLMGRRPEDTWSPEASPSSLRERALLKSVECGVGSCKAGNYRNSPPKAKQIGMNSSKTTIFSITSRKPPMHHRTFDHQSNPSVVNPMDSKVKTDIILRNLIE</sequence>
<name>A0ABQ8E949_BRANA</name>
<dbReference type="EMBL" id="JAGKQM010000002">
    <property type="protein sequence ID" value="KAH0938154.1"/>
    <property type="molecule type" value="Genomic_DNA"/>
</dbReference>
<organism evidence="2 3">
    <name type="scientific">Brassica napus</name>
    <name type="common">Rape</name>
    <dbReference type="NCBI Taxonomy" id="3708"/>
    <lineage>
        <taxon>Eukaryota</taxon>
        <taxon>Viridiplantae</taxon>
        <taxon>Streptophyta</taxon>
        <taxon>Embryophyta</taxon>
        <taxon>Tracheophyta</taxon>
        <taxon>Spermatophyta</taxon>
        <taxon>Magnoliopsida</taxon>
        <taxon>eudicotyledons</taxon>
        <taxon>Gunneridae</taxon>
        <taxon>Pentapetalae</taxon>
        <taxon>rosids</taxon>
        <taxon>malvids</taxon>
        <taxon>Brassicales</taxon>
        <taxon>Brassicaceae</taxon>
        <taxon>Brassiceae</taxon>
        <taxon>Brassica</taxon>
    </lineage>
</organism>
<keyword evidence="1" id="KW-0472">Membrane</keyword>
<reference evidence="2 3" key="1">
    <citation type="submission" date="2021-05" db="EMBL/GenBank/DDBJ databases">
        <title>Genome Assembly of Synthetic Allotetraploid Brassica napus Reveals Homoeologous Exchanges between Subgenomes.</title>
        <authorList>
            <person name="Davis J.T."/>
        </authorList>
    </citation>
    <scope>NUCLEOTIDE SEQUENCE [LARGE SCALE GENOMIC DNA]</scope>
    <source>
        <strain evidence="3">cv. Da-Ae</strain>
        <tissue evidence="2">Seedling</tissue>
    </source>
</reference>
<evidence type="ECO:0000313" key="2">
    <source>
        <dbReference type="EMBL" id="KAH0938154.1"/>
    </source>
</evidence>
<protein>
    <submittedName>
        <fullName evidence="2">Uncharacterized protein</fullName>
    </submittedName>
</protein>
<proteinExistence type="predicted"/>
<feature type="transmembrane region" description="Helical" evidence="1">
    <location>
        <begin position="6"/>
        <end position="27"/>
    </location>
</feature>
<comment type="caution">
    <text evidence="2">The sequence shown here is derived from an EMBL/GenBank/DDBJ whole genome shotgun (WGS) entry which is preliminary data.</text>
</comment>
<accession>A0ABQ8E949</accession>
<evidence type="ECO:0000313" key="3">
    <source>
        <dbReference type="Proteomes" id="UP000824890"/>
    </source>
</evidence>
<keyword evidence="1" id="KW-0812">Transmembrane</keyword>
<gene>
    <name evidence="2" type="ORF">HID58_005615</name>
</gene>
<dbReference type="Proteomes" id="UP000824890">
    <property type="component" value="Unassembled WGS sequence"/>
</dbReference>
<keyword evidence="1" id="KW-1133">Transmembrane helix</keyword>